<accession>A0ACC1XK52</accession>
<organism evidence="1 2">
    <name type="scientific">Melia azedarach</name>
    <name type="common">Chinaberry tree</name>
    <dbReference type="NCBI Taxonomy" id="155640"/>
    <lineage>
        <taxon>Eukaryota</taxon>
        <taxon>Viridiplantae</taxon>
        <taxon>Streptophyta</taxon>
        <taxon>Embryophyta</taxon>
        <taxon>Tracheophyta</taxon>
        <taxon>Spermatophyta</taxon>
        <taxon>Magnoliopsida</taxon>
        <taxon>eudicotyledons</taxon>
        <taxon>Gunneridae</taxon>
        <taxon>Pentapetalae</taxon>
        <taxon>rosids</taxon>
        <taxon>malvids</taxon>
        <taxon>Sapindales</taxon>
        <taxon>Meliaceae</taxon>
        <taxon>Melia</taxon>
    </lineage>
</organism>
<gene>
    <name evidence="1" type="ORF">OWV82_014168</name>
</gene>
<name>A0ACC1XK52_MELAZ</name>
<sequence>MPSNSIKTLKSRLKDGETLYGIFFLSFSPTLAEISGHAGYDFVVIDMEHGFGGISEALSCLRALGATQTPAILRLPENSPTWAKKLSTWAHKDSFVRASKYGIDEEYLNKFENELLIMCQVESEEAVKRVGEISAVDGIDCVMIGPLDLSASIGCLRDPGNQKVKELMEKAEQAVLESSGPTPVPFLAGFALPHDRPDELKKRGYRMICGAVDVALFRTAAVDDVKKFKCQMSSAT</sequence>
<protein>
    <submittedName>
        <fullName evidence="1">2-keto-3-deoxy-L-rhamnonate aldolase</fullName>
    </submittedName>
</protein>
<evidence type="ECO:0000313" key="2">
    <source>
        <dbReference type="Proteomes" id="UP001164539"/>
    </source>
</evidence>
<dbReference type="Proteomes" id="UP001164539">
    <property type="component" value="Chromosome 8"/>
</dbReference>
<comment type="caution">
    <text evidence="1">The sequence shown here is derived from an EMBL/GenBank/DDBJ whole genome shotgun (WGS) entry which is preliminary data.</text>
</comment>
<proteinExistence type="predicted"/>
<reference evidence="1 2" key="1">
    <citation type="journal article" date="2023" name="Science">
        <title>Complex scaffold remodeling in plant triterpene biosynthesis.</title>
        <authorList>
            <person name="De La Pena R."/>
            <person name="Hodgson H."/>
            <person name="Liu J.C."/>
            <person name="Stephenson M.J."/>
            <person name="Martin A.C."/>
            <person name="Owen C."/>
            <person name="Harkess A."/>
            <person name="Leebens-Mack J."/>
            <person name="Jimenez L.E."/>
            <person name="Osbourn A."/>
            <person name="Sattely E.S."/>
        </authorList>
    </citation>
    <scope>NUCLEOTIDE SEQUENCE [LARGE SCALE GENOMIC DNA]</scope>
    <source>
        <strain evidence="2">cv. JPN11</strain>
        <tissue evidence="1">Leaf</tissue>
    </source>
</reference>
<keyword evidence="2" id="KW-1185">Reference proteome</keyword>
<dbReference type="EMBL" id="CM051401">
    <property type="protein sequence ID" value="KAJ4711817.1"/>
    <property type="molecule type" value="Genomic_DNA"/>
</dbReference>
<evidence type="ECO:0000313" key="1">
    <source>
        <dbReference type="EMBL" id="KAJ4711817.1"/>
    </source>
</evidence>